<evidence type="ECO:0000313" key="1">
    <source>
        <dbReference type="EMBL" id="TYS55739.1"/>
    </source>
</evidence>
<dbReference type="Proteomes" id="UP000323732">
    <property type="component" value="Unassembled WGS sequence"/>
</dbReference>
<reference evidence="1 2" key="1">
    <citation type="submission" date="2019-08" db="EMBL/GenBank/DDBJ databases">
        <title>Bacillus genomes from the desert of Cuatro Cienegas, Coahuila.</title>
        <authorList>
            <person name="Olmedo-Alvarez G."/>
        </authorList>
    </citation>
    <scope>NUCLEOTIDE SEQUENCE [LARGE SCALE GENOMIC DNA]</scope>
    <source>
        <strain evidence="1 2">CH37_1T</strain>
    </source>
</reference>
<comment type="caution">
    <text evidence="1">The sequence shown here is derived from an EMBL/GenBank/DDBJ whole genome shotgun (WGS) entry which is preliminary data.</text>
</comment>
<dbReference type="EMBL" id="VTES01000015">
    <property type="protein sequence ID" value="TYS55739.1"/>
    <property type="molecule type" value="Genomic_DNA"/>
</dbReference>
<dbReference type="RefSeq" id="WP_148951102.1">
    <property type="nucleotide sequence ID" value="NZ_VTES01000015.1"/>
</dbReference>
<gene>
    <name evidence="1" type="ORF">FZD47_25260</name>
</gene>
<protein>
    <submittedName>
        <fullName evidence="1">Uncharacterized protein</fullName>
    </submittedName>
</protein>
<proteinExistence type="predicted"/>
<accession>A0A5D4RYI9</accession>
<sequence length="96" mass="10899">MNINYLNRIAKDISERAKKILINDSIELEIKSIELNGSSVKVWTKGITGIARVSNIKLLDETDQVISERNSDLEVYASQYISFSFEYEAKAEVVTQ</sequence>
<name>A0A5D4RYI9_9BACI</name>
<dbReference type="AlphaFoldDB" id="A0A5D4RYI9"/>
<organism evidence="1 2">
    <name type="scientific">Bacillus infantis</name>
    <dbReference type="NCBI Taxonomy" id="324767"/>
    <lineage>
        <taxon>Bacteria</taxon>
        <taxon>Bacillati</taxon>
        <taxon>Bacillota</taxon>
        <taxon>Bacilli</taxon>
        <taxon>Bacillales</taxon>
        <taxon>Bacillaceae</taxon>
        <taxon>Bacillus</taxon>
    </lineage>
</organism>
<evidence type="ECO:0000313" key="2">
    <source>
        <dbReference type="Proteomes" id="UP000323732"/>
    </source>
</evidence>